<keyword evidence="10" id="KW-1185">Reference proteome</keyword>
<dbReference type="AlphaFoldDB" id="A0A194PPI8"/>
<evidence type="ECO:0000256" key="8">
    <source>
        <dbReference type="SAM" id="Phobius"/>
    </source>
</evidence>
<keyword evidence="5 8" id="KW-0472">Membrane</keyword>
<comment type="subcellular location">
    <subcellularLocation>
        <location evidence="1">Cell membrane</location>
        <topology evidence="1">Multi-pass membrane protein</topology>
    </subcellularLocation>
</comment>
<keyword evidence="3 8" id="KW-0812">Transmembrane</keyword>
<dbReference type="PANTHER" id="PTHR42643">
    <property type="entry name" value="IONOTROPIC RECEPTOR 20A-RELATED"/>
    <property type="match status" value="1"/>
</dbReference>
<feature type="transmembrane region" description="Helical" evidence="8">
    <location>
        <begin position="529"/>
        <end position="555"/>
    </location>
</feature>
<feature type="transmembrane region" description="Helical" evidence="8">
    <location>
        <begin position="354"/>
        <end position="374"/>
    </location>
</feature>
<sequence length="567" mass="65516">MFNVSCFQSKLIEKATETINKIFDYKEITCVVWWRTDPENINGLLENYNGSVVTFALVEPTTYDFHRLVKYKQTVLFASDPDEFKYFIHAVVNNVVNPISVILIFTEIVTNNILPELMKLAWQNDIGNFIVISVCGNNNVTLTTYIPYRDKECGNYSPIILPENKYFIRKFNNFQKCPIRVTAVNAVIYFVLKADNGTVHVSGIDGNVLNLVLERVNATMKFIGGNNNRDIEVVLNGSAAGLFGDIINGSADILGPSLLLTKKRYTQAQPLYVYQTLNLVWCLPRRREIYMRIKVLLPFLTSITIFFIFAWISLFILIMLIHKFSSVNPNLKYITFRILSMSLGQPIKFVTENWLANSIFVLWIWFCLVIRVAYQSDLVERFELTILEPRVSTAREALELVDGHGGFASVKDYFNNTPMEMNYQTIRLNETSKYINMIANGKRFLLVTNEILIKYFNPEVQILDERVTSVPTSFYVRPRWPAVYELNKLIERIAETGFVSKILSDYIHDNRVKRNFSQTKTPKPLDMSILLACFNGLLVMYIVCVIIFAIEIYYYKYNTEGLFDFTQ</sequence>
<protein>
    <submittedName>
        <fullName evidence="9">Uncharacterized protein</fullName>
    </submittedName>
</protein>
<dbReference type="Proteomes" id="UP000053268">
    <property type="component" value="Unassembled WGS sequence"/>
</dbReference>
<gene>
    <name evidence="9" type="ORF">RR46_14271</name>
</gene>
<organism evidence="9 10">
    <name type="scientific">Papilio xuthus</name>
    <name type="common">Asian swallowtail butterfly</name>
    <dbReference type="NCBI Taxonomy" id="66420"/>
    <lineage>
        <taxon>Eukaryota</taxon>
        <taxon>Metazoa</taxon>
        <taxon>Ecdysozoa</taxon>
        <taxon>Arthropoda</taxon>
        <taxon>Hexapoda</taxon>
        <taxon>Insecta</taxon>
        <taxon>Pterygota</taxon>
        <taxon>Neoptera</taxon>
        <taxon>Endopterygota</taxon>
        <taxon>Lepidoptera</taxon>
        <taxon>Glossata</taxon>
        <taxon>Ditrysia</taxon>
        <taxon>Papilionoidea</taxon>
        <taxon>Papilionidae</taxon>
        <taxon>Papilioninae</taxon>
        <taxon>Papilio</taxon>
    </lineage>
</organism>
<evidence type="ECO:0000313" key="9">
    <source>
        <dbReference type="EMBL" id="KPI93050.1"/>
    </source>
</evidence>
<keyword evidence="7" id="KW-0325">Glycoprotein</keyword>
<name>A0A194PPI8_PAPXU</name>
<feature type="transmembrane region" description="Helical" evidence="8">
    <location>
        <begin position="295"/>
        <end position="321"/>
    </location>
</feature>
<keyword evidence="6" id="KW-0675">Receptor</keyword>
<dbReference type="EMBL" id="KQ459603">
    <property type="protein sequence ID" value="KPI93050.1"/>
    <property type="molecule type" value="Genomic_DNA"/>
</dbReference>
<evidence type="ECO:0000313" key="10">
    <source>
        <dbReference type="Proteomes" id="UP000053268"/>
    </source>
</evidence>
<evidence type="ECO:0000256" key="2">
    <source>
        <dbReference type="ARBA" id="ARBA00022475"/>
    </source>
</evidence>
<evidence type="ECO:0000256" key="5">
    <source>
        <dbReference type="ARBA" id="ARBA00023136"/>
    </source>
</evidence>
<reference evidence="9 10" key="1">
    <citation type="journal article" date="2015" name="Nat. Commun.">
        <title>Outbred genome sequencing and CRISPR/Cas9 gene editing in butterflies.</title>
        <authorList>
            <person name="Li X."/>
            <person name="Fan D."/>
            <person name="Zhang W."/>
            <person name="Liu G."/>
            <person name="Zhang L."/>
            <person name="Zhao L."/>
            <person name="Fang X."/>
            <person name="Chen L."/>
            <person name="Dong Y."/>
            <person name="Chen Y."/>
            <person name="Ding Y."/>
            <person name="Zhao R."/>
            <person name="Feng M."/>
            <person name="Zhu Y."/>
            <person name="Feng Y."/>
            <person name="Jiang X."/>
            <person name="Zhu D."/>
            <person name="Xiang H."/>
            <person name="Feng X."/>
            <person name="Li S."/>
            <person name="Wang J."/>
            <person name="Zhang G."/>
            <person name="Kronforst M.R."/>
            <person name="Wang W."/>
        </authorList>
    </citation>
    <scope>NUCLEOTIDE SEQUENCE [LARGE SCALE GENOMIC DNA]</scope>
    <source>
        <strain evidence="9">Ya'a_city_454_Px</strain>
        <tissue evidence="9">Whole body</tissue>
    </source>
</reference>
<keyword evidence="2" id="KW-1003">Cell membrane</keyword>
<evidence type="ECO:0000256" key="3">
    <source>
        <dbReference type="ARBA" id="ARBA00022692"/>
    </source>
</evidence>
<evidence type="ECO:0000256" key="4">
    <source>
        <dbReference type="ARBA" id="ARBA00022989"/>
    </source>
</evidence>
<dbReference type="InterPro" id="IPR052192">
    <property type="entry name" value="Insect_Ionotropic_Sensory_Rcpt"/>
</dbReference>
<evidence type="ECO:0000256" key="7">
    <source>
        <dbReference type="ARBA" id="ARBA00023180"/>
    </source>
</evidence>
<dbReference type="Gene3D" id="3.40.190.10">
    <property type="entry name" value="Periplasmic binding protein-like II"/>
    <property type="match status" value="1"/>
</dbReference>
<accession>A0A194PPI8</accession>
<keyword evidence="4 8" id="KW-1133">Transmembrane helix</keyword>
<evidence type="ECO:0000256" key="1">
    <source>
        <dbReference type="ARBA" id="ARBA00004651"/>
    </source>
</evidence>
<dbReference type="PANTHER" id="PTHR42643:SF30">
    <property type="entry name" value="IONOTROPIC RECEPTOR 40A-RELATED"/>
    <property type="match status" value="1"/>
</dbReference>
<evidence type="ECO:0000256" key="6">
    <source>
        <dbReference type="ARBA" id="ARBA00023170"/>
    </source>
</evidence>
<dbReference type="GO" id="GO:0005886">
    <property type="term" value="C:plasma membrane"/>
    <property type="evidence" value="ECO:0007669"/>
    <property type="project" value="UniProtKB-SubCell"/>
</dbReference>
<dbReference type="SUPFAM" id="SSF53850">
    <property type="entry name" value="Periplasmic binding protein-like II"/>
    <property type="match status" value="1"/>
</dbReference>
<proteinExistence type="predicted"/>